<dbReference type="Pfam" id="PF02469">
    <property type="entry name" value="Fasciclin"/>
    <property type="match status" value="2"/>
</dbReference>
<feature type="chain" id="PRO_5042431671" description="FAS1 domain-containing protein" evidence="1">
    <location>
        <begin position="18"/>
        <end position="311"/>
    </location>
</feature>
<dbReference type="InterPro" id="IPR000782">
    <property type="entry name" value="FAS1_domain"/>
</dbReference>
<dbReference type="InterPro" id="IPR050904">
    <property type="entry name" value="Adhesion/Biosynth-related"/>
</dbReference>
<dbReference type="FunFam" id="2.30.180.10:FF:000032">
    <property type="entry name" value="Fasciclin domain-containing protein, putative"/>
    <property type="match status" value="2"/>
</dbReference>
<feature type="signal peptide" evidence="1">
    <location>
        <begin position="1"/>
        <end position="17"/>
    </location>
</feature>
<dbReference type="SUPFAM" id="SSF82153">
    <property type="entry name" value="FAS1 domain"/>
    <property type="match status" value="2"/>
</dbReference>
<proteinExistence type="predicted"/>
<evidence type="ECO:0000313" key="4">
    <source>
        <dbReference type="Proteomes" id="UP000005408"/>
    </source>
</evidence>
<dbReference type="GO" id="GO:0031012">
    <property type="term" value="C:extracellular matrix"/>
    <property type="evidence" value="ECO:0007669"/>
    <property type="project" value="TreeGrafter"/>
</dbReference>
<dbReference type="Gene3D" id="2.30.180.10">
    <property type="entry name" value="FAS1 domain"/>
    <property type="match status" value="2"/>
</dbReference>
<protein>
    <recommendedName>
        <fullName evidence="2">FAS1 domain-containing protein</fullName>
    </recommendedName>
</protein>
<accession>A0A8W8LSI7</accession>
<dbReference type="Proteomes" id="UP000005408">
    <property type="component" value="Unassembled WGS sequence"/>
</dbReference>
<dbReference type="PANTHER" id="PTHR10900:SF124">
    <property type="entry name" value="FI05614P"/>
    <property type="match status" value="1"/>
</dbReference>
<dbReference type="OMA" id="SGILECH"/>
<sequence length="311" mass="33353">MRWVYAIFALVFSAASAQQGTIVDVAKRLGATTLLQLVEDAGLTNVLSSKGPFTVFAPTNDAFAALPADIIQKLKSDKKLLTSVLLAHVVNKTTSSKKFKDDELLASMNTDAKIRINIYLPRYVRPIPPPTVTANGCKVSMADQVATNGVVHVISKVMYPLPLKDNVVEVVHNTSSLSTLYKAIMATGVSDIIADGGPFTLLAPPDDAFSKLPPGTLDSILKNKTAAERVVTYHLIGGSKYKEALLPYNTSHPGIHDTFLPTLEGGQLVFSVETDGSLVIGRKYKVVKTDLTVGNGVIHTLDSVMIPPPFP</sequence>
<dbReference type="EnsemblMetazoa" id="G29423.1">
    <property type="protein sequence ID" value="G29423.1:cds"/>
    <property type="gene ID" value="G29423"/>
</dbReference>
<organism evidence="3 4">
    <name type="scientific">Magallana gigas</name>
    <name type="common">Pacific oyster</name>
    <name type="synonym">Crassostrea gigas</name>
    <dbReference type="NCBI Taxonomy" id="29159"/>
    <lineage>
        <taxon>Eukaryota</taxon>
        <taxon>Metazoa</taxon>
        <taxon>Spiralia</taxon>
        <taxon>Lophotrochozoa</taxon>
        <taxon>Mollusca</taxon>
        <taxon>Bivalvia</taxon>
        <taxon>Autobranchia</taxon>
        <taxon>Pteriomorphia</taxon>
        <taxon>Ostreida</taxon>
        <taxon>Ostreoidea</taxon>
        <taxon>Ostreidae</taxon>
        <taxon>Magallana</taxon>
    </lineage>
</organism>
<keyword evidence="4" id="KW-1185">Reference proteome</keyword>
<dbReference type="GO" id="GO:0030198">
    <property type="term" value="P:extracellular matrix organization"/>
    <property type="evidence" value="ECO:0007669"/>
    <property type="project" value="TreeGrafter"/>
</dbReference>
<dbReference type="GO" id="GO:0005615">
    <property type="term" value="C:extracellular space"/>
    <property type="evidence" value="ECO:0007669"/>
    <property type="project" value="TreeGrafter"/>
</dbReference>
<evidence type="ECO:0000313" key="3">
    <source>
        <dbReference type="EnsemblMetazoa" id="G29423.2:cds"/>
    </source>
</evidence>
<dbReference type="OrthoDB" id="286301at2759"/>
<keyword evidence="1" id="KW-0732">Signal</keyword>
<dbReference type="InterPro" id="IPR036378">
    <property type="entry name" value="FAS1_dom_sf"/>
</dbReference>
<dbReference type="GO" id="GO:0007155">
    <property type="term" value="P:cell adhesion"/>
    <property type="evidence" value="ECO:0007669"/>
    <property type="project" value="TreeGrafter"/>
</dbReference>
<feature type="domain" description="FAS1" evidence="2">
    <location>
        <begin position="164"/>
        <end position="305"/>
    </location>
</feature>
<name>A0A8W8LSI7_MAGGI</name>
<dbReference type="GO" id="GO:0050839">
    <property type="term" value="F:cell adhesion molecule binding"/>
    <property type="evidence" value="ECO:0007669"/>
    <property type="project" value="TreeGrafter"/>
</dbReference>
<evidence type="ECO:0000259" key="2">
    <source>
        <dbReference type="PROSITE" id="PS50213"/>
    </source>
</evidence>
<dbReference type="EnsemblMetazoa" id="G29423.2">
    <property type="protein sequence ID" value="G29423.2:cds"/>
    <property type="gene ID" value="G29423"/>
</dbReference>
<evidence type="ECO:0000256" key="1">
    <source>
        <dbReference type="SAM" id="SignalP"/>
    </source>
</evidence>
<feature type="domain" description="FAS1" evidence="2">
    <location>
        <begin position="18"/>
        <end position="158"/>
    </location>
</feature>
<dbReference type="PANTHER" id="PTHR10900">
    <property type="entry name" value="PERIOSTIN-RELATED"/>
    <property type="match status" value="1"/>
</dbReference>
<dbReference type="AlphaFoldDB" id="A0A8W8LSI7"/>
<dbReference type="SMART" id="SM00554">
    <property type="entry name" value="FAS1"/>
    <property type="match status" value="2"/>
</dbReference>
<reference evidence="3" key="1">
    <citation type="submission" date="2022-08" db="UniProtKB">
        <authorList>
            <consortium name="EnsemblMetazoa"/>
        </authorList>
    </citation>
    <scope>IDENTIFICATION</scope>
    <source>
        <strain evidence="3">05x7-T-G4-1.051#20</strain>
    </source>
</reference>
<dbReference type="PROSITE" id="PS50213">
    <property type="entry name" value="FAS1"/>
    <property type="match status" value="2"/>
</dbReference>